<name>A0A1F4V3Q7_UNCKA</name>
<dbReference type="InterPro" id="IPR050455">
    <property type="entry name" value="Tpx_Peroxidase_subfamily"/>
</dbReference>
<accession>A0A1F4V3Q7</accession>
<dbReference type="PANTHER" id="PTHR43110:SF1">
    <property type="entry name" value="THIOL PEROXIDASE"/>
    <property type="match status" value="1"/>
</dbReference>
<dbReference type="STRING" id="1802610.A2W32_00035"/>
<protein>
    <recommendedName>
        <fullName evidence="2">Thioredoxin domain-containing protein</fullName>
    </recommendedName>
</protein>
<dbReference type="InterPro" id="IPR000866">
    <property type="entry name" value="AhpC/TSA"/>
</dbReference>
<reference evidence="3 4" key="1">
    <citation type="journal article" date="2016" name="Nat. Commun.">
        <title>Thousands of microbial genomes shed light on interconnected biogeochemical processes in an aquifer system.</title>
        <authorList>
            <person name="Anantharaman K."/>
            <person name="Brown C.T."/>
            <person name="Hug L.A."/>
            <person name="Sharon I."/>
            <person name="Castelle C.J."/>
            <person name="Probst A.J."/>
            <person name="Thomas B.C."/>
            <person name="Singh A."/>
            <person name="Wilkins M.J."/>
            <person name="Karaoz U."/>
            <person name="Brodie E.L."/>
            <person name="Williams K.H."/>
            <person name="Hubbard S.S."/>
            <person name="Banfield J.F."/>
        </authorList>
    </citation>
    <scope>NUCLEOTIDE SEQUENCE [LARGE SCALE GENOMIC DNA]</scope>
</reference>
<dbReference type="SUPFAM" id="SSF52833">
    <property type="entry name" value="Thioredoxin-like"/>
    <property type="match status" value="1"/>
</dbReference>
<gene>
    <name evidence="3" type="ORF">A2W32_00035</name>
</gene>
<dbReference type="InterPro" id="IPR036249">
    <property type="entry name" value="Thioredoxin-like_sf"/>
</dbReference>
<evidence type="ECO:0000259" key="2">
    <source>
        <dbReference type="PROSITE" id="PS51352"/>
    </source>
</evidence>
<keyword evidence="1" id="KW-0676">Redox-active center</keyword>
<feature type="domain" description="Thioredoxin" evidence="2">
    <location>
        <begin position="64"/>
        <end position="215"/>
    </location>
</feature>
<sequence length="215" mass="23704">MNIIKRNIALLVIIAFVVIMVVRATDFSTLSYPAETKEAKIQNPNDMSSHHADQPTADSSLFNSLVGKEAPDFTLISYKGETVKLSSFRGKNVILFFNEGVMCYPSCWNQITALNNDKTLNNTNTVSLSINVDSTGKWEEAVTKMPELADATVLLDTNRTVSQLYGVLNVPSSMHKGQFPGHSYVVIDKDGVVKFVKDDVQMGIRNNELAAALEK</sequence>
<proteinExistence type="predicted"/>
<dbReference type="GO" id="GO:0016491">
    <property type="term" value="F:oxidoreductase activity"/>
    <property type="evidence" value="ECO:0007669"/>
    <property type="project" value="InterPro"/>
</dbReference>
<dbReference type="InterPro" id="IPR013766">
    <property type="entry name" value="Thioredoxin_domain"/>
</dbReference>
<organism evidence="3 4">
    <name type="scientific">candidate division WWE3 bacterium RBG_16_37_10</name>
    <dbReference type="NCBI Taxonomy" id="1802610"/>
    <lineage>
        <taxon>Bacteria</taxon>
        <taxon>Katanobacteria</taxon>
    </lineage>
</organism>
<evidence type="ECO:0000313" key="3">
    <source>
        <dbReference type="EMBL" id="OGC51788.1"/>
    </source>
</evidence>
<dbReference type="Proteomes" id="UP000177371">
    <property type="component" value="Unassembled WGS sequence"/>
</dbReference>
<dbReference type="Pfam" id="PF00578">
    <property type="entry name" value="AhpC-TSA"/>
    <property type="match status" value="1"/>
</dbReference>
<dbReference type="PANTHER" id="PTHR43110">
    <property type="entry name" value="THIOL PEROXIDASE"/>
    <property type="match status" value="1"/>
</dbReference>
<dbReference type="PROSITE" id="PS51352">
    <property type="entry name" value="THIOREDOXIN_2"/>
    <property type="match status" value="1"/>
</dbReference>
<dbReference type="AlphaFoldDB" id="A0A1F4V3Q7"/>
<dbReference type="GO" id="GO:0016209">
    <property type="term" value="F:antioxidant activity"/>
    <property type="evidence" value="ECO:0007669"/>
    <property type="project" value="InterPro"/>
</dbReference>
<dbReference type="Gene3D" id="3.40.30.10">
    <property type="entry name" value="Glutaredoxin"/>
    <property type="match status" value="1"/>
</dbReference>
<dbReference type="CDD" id="cd02971">
    <property type="entry name" value="PRX_family"/>
    <property type="match status" value="1"/>
</dbReference>
<evidence type="ECO:0000313" key="4">
    <source>
        <dbReference type="Proteomes" id="UP000177371"/>
    </source>
</evidence>
<dbReference type="EMBL" id="MEUT01000012">
    <property type="protein sequence ID" value="OGC51788.1"/>
    <property type="molecule type" value="Genomic_DNA"/>
</dbReference>
<comment type="caution">
    <text evidence="3">The sequence shown here is derived from an EMBL/GenBank/DDBJ whole genome shotgun (WGS) entry which is preliminary data.</text>
</comment>
<evidence type="ECO:0000256" key="1">
    <source>
        <dbReference type="ARBA" id="ARBA00023284"/>
    </source>
</evidence>